<dbReference type="EMBL" id="JACHJL010000011">
    <property type="protein sequence ID" value="MBB5937478.1"/>
    <property type="molecule type" value="Genomic_DNA"/>
</dbReference>
<dbReference type="GO" id="GO:1901678">
    <property type="term" value="P:iron coordination entity transport"/>
    <property type="evidence" value="ECO:0007669"/>
    <property type="project" value="UniProtKB-ARBA"/>
</dbReference>
<dbReference type="PANTHER" id="PTHR30532">
    <property type="entry name" value="IRON III DICITRATE-BINDING PERIPLASMIC PROTEIN"/>
    <property type="match status" value="1"/>
</dbReference>
<comment type="caution">
    <text evidence="7">The sequence shown here is derived from an EMBL/GenBank/DDBJ whole genome shotgun (WGS) entry which is preliminary data.</text>
</comment>
<evidence type="ECO:0000256" key="2">
    <source>
        <dbReference type="ARBA" id="ARBA00008814"/>
    </source>
</evidence>
<sequence length="357" mass="38395">MSEARFMTNPHAPSPSRRHVLASGGAIGAGLLLAACGSNGDDGSDGSSSGAHANSRVPSGPWTFKDDRGKTATADKTPQRIVAYVSSAAALHDFGIECVGVFGPTKQKNGKPDIQAGNLDVDKLTSVGNNWGEFNVEKYATLQPDLLVSNMNTPPSLWYIPDDSKDKILDLSPSSIGILTAKTSLRNAIQRYATLAESLGADLKAKQVTDAKARFEKASETLRQAAKGKRGLKLLAVSASSDNLHVGNPQSFTDLRYYQQLGANIGAPGKTDELGFFRAVSWEQADSYEADLILVDRRTGNLQPDELRRSKPTWRNLPAVKAGQVIPWFSEPQYSYAGIAPLIEDLARAIQDARKLV</sequence>
<comment type="similarity">
    <text evidence="2">Belongs to the bacterial solute-binding protein 8 family.</text>
</comment>
<feature type="region of interest" description="Disordered" evidence="5">
    <location>
        <begin position="39"/>
        <end position="73"/>
    </location>
</feature>
<dbReference type="InterPro" id="IPR002491">
    <property type="entry name" value="ABC_transptr_periplasmic_BD"/>
</dbReference>
<evidence type="ECO:0000259" key="6">
    <source>
        <dbReference type="PROSITE" id="PS50983"/>
    </source>
</evidence>
<dbReference type="InterPro" id="IPR051313">
    <property type="entry name" value="Bact_iron-sidero_bind"/>
</dbReference>
<evidence type="ECO:0000256" key="4">
    <source>
        <dbReference type="ARBA" id="ARBA00022729"/>
    </source>
</evidence>
<gene>
    <name evidence="7" type="ORF">FHS42_004557</name>
</gene>
<dbReference type="SUPFAM" id="SSF53807">
    <property type="entry name" value="Helical backbone' metal receptor"/>
    <property type="match status" value="1"/>
</dbReference>
<organism evidence="7 8">
    <name type="scientific">Streptomyces zagrosensis</name>
    <dbReference type="NCBI Taxonomy" id="1042984"/>
    <lineage>
        <taxon>Bacteria</taxon>
        <taxon>Bacillati</taxon>
        <taxon>Actinomycetota</taxon>
        <taxon>Actinomycetes</taxon>
        <taxon>Kitasatosporales</taxon>
        <taxon>Streptomycetaceae</taxon>
        <taxon>Streptomyces</taxon>
    </lineage>
</organism>
<dbReference type="PROSITE" id="PS51318">
    <property type="entry name" value="TAT"/>
    <property type="match status" value="1"/>
</dbReference>
<dbReference type="AlphaFoldDB" id="A0A7W9QC12"/>
<dbReference type="PANTHER" id="PTHR30532:SF24">
    <property type="entry name" value="FERRIC ENTEROBACTIN-BINDING PERIPLASMIC PROTEIN FEPB"/>
    <property type="match status" value="1"/>
</dbReference>
<accession>A0A7W9QC12</accession>
<name>A0A7W9QC12_9ACTN</name>
<keyword evidence="8" id="KW-1185">Reference proteome</keyword>
<keyword evidence="4" id="KW-0732">Signal</keyword>
<reference evidence="7 8" key="1">
    <citation type="submission" date="2020-08" db="EMBL/GenBank/DDBJ databases">
        <title>Genomic Encyclopedia of Type Strains, Phase III (KMG-III): the genomes of soil and plant-associated and newly described type strains.</title>
        <authorList>
            <person name="Whitman W."/>
        </authorList>
    </citation>
    <scope>NUCLEOTIDE SEQUENCE [LARGE SCALE GENOMIC DNA]</scope>
    <source>
        <strain evidence="7 8">CECT 8305</strain>
    </source>
</reference>
<keyword evidence="3" id="KW-0813">Transport</keyword>
<feature type="domain" description="Fe/B12 periplasmic-binding" evidence="6">
    <location>
        <begin position="79"/>
        <end position="357"/>
    </location>
</feature>
<evidence type="ECO:0000256" key="3">
    <source>
        <dbReference type="ARBA" id="ARBA00022448"/>
    </source>
</evidence>
<evidence type="ECO:0000256" key="5">
    <source>
        <dbReference type="SAM" id="MobiDB-lite"/>
    </source>
</evidence>
<feature type="region of interest" description="Disordered" evidence="5">
    <location>
        <begin position="1"/>
        <end position="21"/>
    </location>
</feature>
<evidence type="ECO:0000256" key="1">
    <source>
        <dbReference type="ARBA" id="ARBA00004196"/>
    </source>
</evidence>
<dbReference type="Gene3D" id="3.40.50.1980">
    <property type="entry name" value="Nitrogenase molybdenum iron protein domain"/>
    <property type="match status" value="2"/>
</dbReference>
<dbReference type="GO" id="GO:0030288">
    <property type="term" value="C:outer membrane-bounded periplasmic space"/>
    <property type="evidence" value="ECO:0007669"/>
    <property type="project" value="TreeGrafter"/>
</dbReference>
<protein>
    <submittedName>
        <fullName evidence="7">Iron complex transport system substrate-binding protein</fullName>
    </submittedName>
</protein>
<feature type="compositionally biased region" description="Low complexity" evidence="5">
    <location>
        <begin position="39"/>
        <end position="50"/>
    </location>
</feature>
<proteinExistence type="inferred from homology"/>
<dbReference type="InterPro" id="IPR006311">
    <property type="entry name" value="TAT_signal"/>
</dbReference>
<evidence type="ECO:0000313" key="7">
    <source>
        <dbReference type="EMBL" id="MBB5937478.1"/>
    </source>
</evidence>
<comment type="subcellular location">
    <subcellularLocation>
        <location evidence="1">Cell envelope</location>
    </subcellularLocation>
</comment>
<dbReference type="Proteomes" id="UP000588098">
    <property type="component" value="Unassembled WGS sequence"/>
</dbReference>
<evidence type="ECO:0000313" key="8">
    <source>
        <dbReference type="Proteomes" id="UP000588098"/>
    </source>
</evidence>
<dbReference type="Pfam" id="PF01497">
    <property type="entry name" value="Peripla_BP_2"/>
    <property type="match status" value="1"/>
</dbReference>
<dbReference type="PROSITE" id="PS50983">
    <property type="entry name" value="FE_B12_PBP"/>
    <property type="match status" value="1"/>
</dbReference>